<dbReference type="EMBL" id="FQZU01000055">
    <property type="protein sequence ID" value="SHL25077.1"/>
    <property type="molecule type" value="Genomic_DNA"/>
</dbReference>
<organism evidence="6 7">
    <name type="scientific">Desulfatibacillum alkenivorans DSM 16219</name>
    <dbReference type="NCBI Taxonomy" id="1121393"/>
    <lineage>
        <taxon>Bacteria</taxon>
        <taxon>Pseudomonadati</taxon>
        <taxon>Thermodesulfobacteriota</taxon>
        <taxon>Desulfobacteria</taxon>
        <taxon>Desulfobacterales</taxon>
        <taxon>Desulfatibacillaceae</taxon>
        <taxon>Desulfatibacillum</taxon>
    </lineage>
</organism>
<evidence type="ECO:0000313" key="7">
    <source>
        <dbReference type="Proteomes" id="UP000183994"/>
    </source>
</evidence>
<dbReference type="Proteomes" id="UP000183994">
    <property type="component" value="Unassembled WGS sequence"/>
</dbReference>
<dbReference type="InterPro" id="IPR050109">
    <property type="entry name" value="HTH-type_TetR-like_transc_reg"/>
</dbReference>
<keyword evidence="3" id="KW-0804">Transcription</keyword>
<dbReference type="Gene3D" id="1.10.357.10">
    <property type="entry name" value="Tetracycline Repressor, domain 2"/>
    <property type="match status" value="1"/>
</dbReference>
<dbReference type="SUPFAM" id="SSF46689">
    <property type="entry name" value="Homeodomain-like"/>
    <property type="match status" value="1"/>
</dbReference>
<dbReference type="OrthoDB" id="5419598at2"/>
<dbReference type="Gene3D" id="1.10.10.60">
    <property type="entry name" value="Homeodomain-like"/>
    <property type="match status" value="1"/>
</dbReference>
<evidence type="ECO:0000313" key="6">
    <source>
        <dbReference type="EMBL" id="SHL25077.1"/>
    </source>
</evidence>
<evidence type="ECO:0000256" key="3">
    <source>
        <dbReference type="ARBA" id="ARBA00023163"/>
    </source>
</evidence>
<dbReference type="PROSITE" id="PS50977">
    <property type="entry name" value="HTH_TETR_2"/>
    <property type="match status" value="1"/>
</dbReference>
<sequence length="223" mass="24722">MGASQKKGAGKAGVNRKEKVLEAARSLFFEKGYRGATVEQIAKRAGFSKRTVYLDFKNKDDLFISVCAQGMEILVREMETIPTGKMSTDDFVDAFLDVLTRFSKEHEKYLHMFTVEATPDLVANCSEEVRSRVTQLEQAGYGIVVAQIEKGLQGKTYPDFDPMEAAGIFLGAVTGVILLSLGGSQTIFSRETLESMAKRAGRLLLRGLANPEKRKLWLWGGKR</sequence>
<keyword evidence="2 4" id="KW-0238">DNA-binding</keyword>
<keyword evidence="7" id="KW-1185">Reference proteome</keyword>
<dbReference type="PANTHER" id="PTHR30055:SF238">
    <property type="entry name" value="MYCOFACTOCIN BIOSYNTHESIS TRANSCRIPTIONAL REGULATOR MFTR-RELATED"/>
    <property type="match status" value="1"/>
</dbReference>
<accession>A0A1M6Z3Y3</accession>
<evidence type="ECO:0000259" key="5">
    <source>
        <dbReference type="PROSITE" id="PS50977"/>
    </source>
</evidence>
<dbReference type="FunFam" id="1.10.10.60:FF:000141">
    <property type="entry name" value="TetR family transcriptional regulator"/>
    <property type="match status" value="1"/>
</dbReference>
<keyword evidence="1" id="KW-0805">Transcription regulation</keyword>
<feature type="domain" description="HTH tetR-type" evidence="5">
    <location>
        <begin position="14"/>
        <end position="74"/>
    </location>
</feature>
<gene>
    <name evidence="6" type="ORF">SAMN02745216_04890</name>
</gene>
<protein>
    <submittedName>
        <fullName evidence="6">Transcriptional regulator, TetR family</fullName>
    </submittedName>
</protein>
<dbReference type="Pfam" id="PF00440">
    <property type="entry name" value="TetR_N"/>
    <property type="match status" value="1"/>
</dbReference>
<dbReference type="PANTHER" id="PTHR30055">
    <property type="entry name" value="HTH-TYPE TRANSCRIPTIONAL REGULATOR RUTR"/>
    <property type="match status" value="1"/>
</dbReference>
<evidence type="ECO:0000256" key="1">
    <source>
        <dbReference type="ARBA" id="ARBA00023015"/>
    </source>
</evidence>
<evidence type="ECO:0000256" key="2">
    <source>
        <dbReference type="ARBA" id="ARBA00023125"/>
    </source>
</evidence>
<dbReference type="PRINTS" id="PR00455">
    <property type="entry name" value="HTHTETR"/>
</dbReference>
<dbReference type="RefSeq" id="WP_073478870.1">
    <property type="nucleotide sequence ID" value="NZ_FQZU01000055.1"/>
</dbReference>
<dbReference type="InterPro" id="IPR009057">
    <property type="entry name" value="Homeodomain-like_sf"/>
</dbReference>
<name>A0A1M6Z3Y3_9BACT</name>
<dbReference type="STRING" id="1121393.SAMN02745216_04890"/>
<dbReference type="AlphaFoldDB" id="A0A1M6Z3Y3"/>
<dbReference type="GO" id="GO:0000976">
    <property type="term" value="F:transcription cis-regulatory region binding"/>
    <property type="evidence" value="ECO:0007669"/>
    <property type="project" value="TreeGrafter"/>
</dbReference>
<reference evidence="7" key="1">
    <citation type="submission" date="2016-11" db="EMBL/GenBank/DDBJ databases">
        <authorList>
            <person name="Varghese N."/>
            <person name="Submissions S."/>
        </authorList>
    </citation>
    <scope>NUCLEOTIDE SEQUENCE [LARGE SCALE GENOMIC DNA]</scope>
    <source>
        <strain evidence="7">DSM 16219</strain>
    </source>
</reference>
<feature type="DNA-binding region" description="H-T-H motif" evidence="4">
    <location>
        <begin position="37"/>
        <end position="56"/>
    </location>
</feature>
<dbReference type="InterPro" id="IPR001647">
    <property type="entry name" value="HTH_TetR"/>
</dbReference>
<dbReference type="SUPFAM" id="SSF48498">
    <property type="entry name" value="Tetracyclin repressor-like, C-terminal domain"/>
    <property type="match status" value="1"/>
</dbReference>
<dbReference type="GO" id="GO:0003700">
    <property type="term" value="F:DNA-binding transcription factor activity"/>
    <property type="evidence" value="ECO:0007669"/>
    <property type="project" value="TreeGrafter"/>
</dbReference>
<proteinExistence type="predicted"/>
<dbReference type="InterPro" id="IPR036271">
    <property type="entry name" value="Tet_transcr_reg_TetR-rel_C_sf"/>
</dbReference>
<evidence type="ECO:0000256" key="4">
    <source>
        <dbReference type="PROSITE-ProRule" id="PRU00335"/>
    </source>
</evidence>